<evidence type="ECO:0000313" key="2">
    <source>
        <dbReference type="Proteomes" id="UP000799118"/>
    </source>
</evidence>
<name>A0A6A4GTH7_9AGAR</name>
<organism evidence="1 2">
    <name type="scientific">Gymnopus androsaceus JB14</name>
    <dbReference type="NCBI Taxonomy" id="1447944"/>
    <lineage>
        <taxon>Eukaryota</taxon>
        <taxon>Fungi</taxon>
        <taxon>Dikarya</taxon>
        <taxon>Basidiomycota</taxon>
        <taxon>Agaricomycotina</taxon>
        <taxon>Agaricomycetes</taxon>
        <taxon>Agaricomycetidae</taxon>
        <taxon>Agaricales</taxon>
        <taxon>Marasmiineae</taxon>
        <taxon>Omphalotaceae</taxon>
        <taxon>Gymnopus</taxon>
    </lineage>
</organism>
<dbReference type="OrthoDB" id="2962802at2759"/>
<proteinExistence type="predicted"/>
<accession>A0A6A4GTH7</accession>
<dbReference type="AlphaFoldDB" id="A0A6A4GTH7"/>
<protein>
    <submittedName>
        <fullName evidence="1">Uncharacterized protein</fullName>
    </submittedName>
</protein>
<dbReference type="EMBL" id="ML769712">
    <property type="protein sequence ID" value="KAE9389109.1"/>
    <property type="molecule type" value="Genomic_DNA"/>
</dbReference>
<evidence type="ECO:0000313" key="1">
    <source>
        <dbReference type="EMBL" id="KAE9389109.1"/>
    </source>
</evidence>
<gene>
    <name evidence="1" type="ORF">BT96DRAFT_980819</name>
</gene>
<dbReference type="Proteomes" id="UP000799118">
    <property type="component" value="Unassembled WGS sequence"/>
</dbReference>
<keyword evidence="2" id="KW-1185">Reference proteome</keyword>
<reference evidence="1" key="1">
    <citation type="journal article" date="2019" name="Environ. Microbiol.">
        <title>Fungal ecological strategies reflected in gene transcription - a case study of two litter decomposers.</title>
        <authorList>
            <person name="Barbi F."/>
            <person name="Kohler A."/>
            <person name="Barry K."/>
            <person name="Baskaran P."/>
            <person name="Daum C."/>
            <person name="Fauchery L."/>
            <person name="Ihrmark K."/>
            <person name="Kuo A."/>
            <person name="LaButti K."/>
            <person name="Lipzen A."/>
            <person name="Morin E."/>
            <person name="Grigoriev I.V."/>
            <person name="Henrissat B."/>
            <person name="Lindahl B."/>
            <person name="Martin F."/>
        </authorList>
    </citation>
    <scope>NUCLEOTIDE SEQUENCE</scope>
    <source>
        <strain evidence="1">JB14</strain>
    </source>
</reference>
<sequence>MSPPSLITAEALSTSPHVENLQLVQTIHLFTDTLYYSITNLEYSWGLEKGQLDLSSKLNQVSVRADVAQLLKNREIMLIPTSEMLDKMVEYTNSVIFSKLDQRPRYFEVFPPGNYEYRILPVNDEVPALFVQHSAGFDRLDCVYPNLPVLTLGVHPFFAMMQSAQEVLKVENRGLSFHKPISNMLTIYAIATPVAFRQRPSSDSGSISSVESGDTEYYDSEEEDFKIHSWLESTKECLAADLHPEVEVEVTFGEADGYKGYVSPRSYALGTVS</sequence>